<dbReference type="AlphaFoldDB" id="A0A1I1ACZ6"/>
<protein>
    <submittedName>
        <fullName evidence="3">LLM class F420-dependent oxidoreductase</fullName>
    </submittedName>
    <submittedName>
        <fullName evidence="4">Probable F420-dependent oxidoreductase, Rv3520c family</fullName>
    </submittedName>
</protein>
<dbReference type="GO" id="GO:0016705">
    <property type="term" value="F:oxidoreductase activity, acting on paired donors, with incorporation or reduction of molecular oxygen"/>
    <property type="evidence" value="ECO:0007669"/>
    <property type="project" value="InterPro"/>
</dbReference>
<dbReference type="EMBL" id="FOKC01000008">
    <property type="protein sequence ID" value="SFB35864.1"/>
    <property type="molecule type" value="Genomic_DNA"/>
</dbReference>
<dbReference type="Pfam" id="PF00296">
    <property type="entry name" value="Bac_luciferase"/>
    <property type="match status" value="1"/>
</dbReference>
<dbReference type="InterPro" id="IPR011251">
    <property type="entry name" value="Luciferase-like_dom"/>
</dbReference>
<evidence type="ECO:0000313" key="4">
    <source>
        <dbReference type="EMBL" id="SFB35864.1"/>
    </source>
</evidence>
<dbReference type="Proteomes" id="UP000199113">
    <property type="component" value="Unassembled WGS sequence"/>
</dbReference>
<feature type="domain" description="Luciferase-like" evidence="2">
    <location>
        <begin position="8"/>
        <end position="323"/>
    </location>
</feature>
<dbReference type="PANTHER" id="PTHR43244:SF1">
    <property type="entry name" value="5,10-METHYLENETETRAHYDROMETHANOPTERIN REDUCTASE"/>
    <property type="match status" value="1"/>
</dbReference>
<dbReference type="PANTHER" id="PTHR43244">
    <property type="match status" value="1"/>
</dbReference>
<evidence type="ECO:0000313" key="5">
    <source>
        <dbReference type="Proteomes" id="UP000199113"/>
    </source>
</evidence>
<dbReference type="InterPro" id="IPR050564">
    <property type="entry name" value="F420-G6PD/mer"/>
</dbReference>
<dbReference type="RefSeq" id="WP_091200102.1">
    <property type="nucleotide sequence ID" value="NZ_FOKC01000008.1"/>
</dbReference>
<dbReference type="STRING" id="748909.SAMN05192575_108162"/>
<evidence type="ECO:0000313" key="3">
    <source>
        <dbReference type="EMBL" id="PKH43521.1"/>
    </source>
</evidence>
<dbReference type="InterPro" id="IPR036661">
    <property type="entry name" value="Luciferase-like_sf"/>
</dbReference>
<reference evidence="3 6" key="2">
    <citation type="submission" date="2017-12" db="EMBL/GenBank/DDBJ databases">
        <title>Pharmacopeia of the Arctic Ocean.</title>
        <authorList>
            <person name="Collins E."/>
            <person name="Ducluzeau A.-L."/>
        </authorList>
    </citation>
    <scope>NUCLEOTIDE SEQUENCE [LARGE SCALE GENOMIC DNA]</scope>
    <source>
        <strain evidence="3 6">DSM 23325</strain>
    </source>
</reference>
<sequence length="346" mass="37030">MRLATLLMYDGNPRNAADQVVALEKAGLDSVWVAEAYGFDSPTLMGYLAAKTETVQIGSGIMNIYSRTPGALLQTAAGLDNVSAGRAILGLGVSGPQVIEGFHGVPYSKPMARTAEVIEIIRSGLKREPLSADGEFHLPLTKEHGAVTGLGKPLKLLTRPERDTIPIWIASLGPRNVEQTAEIADGWIPHLFHPEKAHLVWGDALAAGNAKRLDGLAPLQVMAGGMLAIGEGPETKALLDFARPIFALYVGGMGAKGKNFYNDVARSYGYEKEAEEIQDLYLSGKKKEAEALIPTEWLEAANLVGPESYVKERIAAFEEAGVTDLNITPVSDDPAATVAQVKEWVS</sequence>
<dbReference type="CDD" id="cd01097">
    <property type="entry name" value="Tetrahydromethanopterin_reductase"/>
    <property type="match status" value="1"/>
</dbReference>
<organism evidence="4 5">
    <name type="scientific">Nocardioides alpinus</name>
    <dbReference type="NCBI Taxonomy" id="748909"/>
    <lineage>
        <taxon>Bacteria</taxon>
        <taxon>Bacillati</taxon>
        <taxon>Actinomycetota</taxon>
        <taxon>Actinomycetes</taxon>
        <taxon>Propionibacteriales</taxon>
        <taxon>Nocardioidaceae</taxon>
        <taxon>Nocardioides</taxon>
    </lineage>
</organism>
<dbReference type="EMBL" id="PJBV01000011">
    <property type="protein sequence ID" value="PKH43521.1"/>
    <property type="molecule type" value="Genomic_DNA"/>
</dbReference>
<dbReference type="InterPro" id="IPR019951">
    <property type="entry name" value="F420_OxRdatse_Rv3520c_pred"/>
</dbReference>
<evidence type="ECO:0000259" key="2">
    <source>
        <dbReference type="Pfam" id="PF00296"/>
    </source>
</evidence>
<evidence type="ECO:0000256" key="1">
    <source>
        <dbReference type="ARBA" id="ARBA00023002"/>
    </source>
</evidence>
<dbReference type="OrthoDB" id="5241778at2"/>
<evidence type="ECO:0000313" key="6">
    <source>
        <dbReference type="Proteomes" id="UP000233565"/>
    </source>
</evidence>
<proteinExistence type="predicted"/>
<keyword evidence="1" id="KW-0560">Oxidoreductase</keyword>
<dbReference type="SUPFAM" id="SSF51679">
    <property type="entry name" value="Bacterial luciferase-like"/>
    <property type="match status" value="1"/>
</dbReference>
<dbReference type="Gene3D" id="3.20.20.30">
    <property type="entry name" value="Luciferase-like domain"/>
    <property type="match status" value="1"/>
</dbReference>
<reference evidence="4" key="1">
    <citation type="submission" date="2016-10" db="EMBL/GenBank/DDBJ databases">
        <authorList>
            <person name="de Groot N.N."/>
        </authorList>
    </citation>
    <scope>NUCLEOTIDE SEQUENCE [LARGE SCALE GENOMIC DNA]</scope>
    <source>
        <strain evidence="4">CGMCC 1.10697</strain>
    </source>
</reference>
<accession>A0A1I1ACZ6</accession>
<name>A0A1I1ACZ6_9ACTN</name>
<dbReference type="NCBIfam" id="TIGR03559">
    <property type="entry name" value="F420_Rv3520c"/>
    <property type="match status" value="1"/>
</dbReference>
<gene>
    <name evidence="3" type="ORF">CXG46_03450</name>
    <name evidence="4" type="ORF">SAMN05192575_108162</name>
</gene>
<dbReference type="Proteomes" id="UP000233565">
    <property type="component" value="Unassembled WGS sequence"/>
</dbReference>
<keyword evidence="6" id="KW-1185">Reference proteome</keyword>